<evidence type="ECO:0000313" key="2">
    <source>
        <dbReference type="EMBL" id="OFJ54244.1"/>
    </source>
</evidence>
<accession>A0A1E8Q8H9</accession>
<keyword evidence="3" id="KW-1185">Reference proteome</keyword>
<dbReference type="InterPro" id="IPR021944">
    <property type="entry name" value="DUF3560"/>
</dbReference>
<dbReference type="Pfam" id="PF12083">
    <property type="entry name" value="DUF3560"/>
    <property type="match status" value="1"/>
</dbReference>
<dbReference type="AlphaFoldDB" id="A0A1E8Q8H9"/>
<proteinExistence type="predicted"/>
<comment type="caution">
    <text evidence="2">The sequence shown here is derived from an EMBL/GenBank/DDBJ whole genome shotgun (WGS) entry which is preliminary data.</text>
</comment>
<feature type="region of interest" description="Disordered" evidence="1">
    <location>
        <begin position="84"/>
        <end position="105"/>
    </location>
</feature>
<protein>
    <recommendedName>
        <fullName evidence="4">DUF3560 domain-containing protein</fullName>
    </recommendedName>
</protein>
<dbReference type="EMBL" id="MCHX01000015">
    <property type="protein sequence ID" value="OFJ54244.1"/>
    <property type="molecule type" value="Genomic_DNA"/>
</dbReference>
<gene>
    <name evidence="2" type="ORF">BEL07_08440</name>
</gene>
<feature type="compositionally biased region" description="Basic residues" evidence="1">
    <location>
        <begin position="134"/>
        <end position="143"/>
    </location>
</feature>
<evidence type="ECO:0000256" key="1">
    <source>
        <dbReference type="SAM" id="MobiDB-lite"/>
    </source>
</evidence>
<dbReference type="RefSeq" id="WP_070352639.1">
    <property type="nucleotide sequence ID" value="NZ_MCHX01000015.1"/>
</dbReference>
<dbReference type="Proteomes" id="UP000178953">
    <property type="component" value="Unassembled WGS sequence"/>
</dbReference>
<evidence type="ECO:0000313" key="3">
    <source>
        <dbReference type="Proteomes" id="UP000178953"/>
    </source>
</evidence>
<reference evidence="2 3" key="1">
    <citation type="submission" date="2016-09" db="EMBL/GenBank/DDBJ databases">
        <title>genome sequence of Mycobacterium sp. 739 SCH.</title>
        <authorList>
            <person name="Greninger A.L."/>
            <person name="Qin X."/>
            <person name="Jerome K."/>
            <person name="Vora S."/>
            <person name="Quinn K."/>
        </authorList>
    </citation>
    <scope>NUCLEOTIDE SEQUENCE [LARGE SCALE GENOMIC DNA]</scope>
    <source>
        <strain evidence="2 3">SCH</strain>
    </source>
</reference>
<organism evidence="2 3">
    <name type="scientific">Mycolicibacterium grossiae</name>
    <dbReference type="NCBI Taxonomy" id="1552759"/>
    <lineage>
        <taxon>Bacteria</taxon>
        <taxon>Bacillati</taxon>
        <taxon>Actinomycetota</taxon>
        <taxon>Actinomycetes</taxon>
        <taxon>Mycobacteriales</taxon>
        <taxon>Mycobacteriaceae</taxon>
        <taxon>Mycolicibacterium</taxon>
    </lineage>
</organism>
<sequence>MSIEITHTAAEGTLVQSTARGDGTNTILKTAGFRWFRTVGAWGIPGSRDRQPNLGKIERAAAALREAGHTVTVDLDTAHRDVADAEADRAQRQSDRADALADKAGRRSADAAAAWEAEARASAAVPPGGEPIKIGHHSERRHRRSIERAHQTLGRAIEATDAAAEAARRAEVVAATTAHRHNPATVKNRIDKLEAEQRRDERARDGHRRVLARTATTTYVDEFGPATGTHREQILARMAQRADEIAHWKSIYSAQQQAGLANTYGPDTIAKGDLIKKRGAWYQVVRVNQKTVSVQVQAGATWTHKIAYHEISEHQPGDPQVHTA</sequence>
<name>A0A1E8Q8H9_9MYCO</name>
<evidence type="ECO:0008006" key="4">
    <source>
        <dbReference type="Google" id="ProtNLM"/>
    </source>
</evidence>
<feature type="region of interest" description="Disordered" evidence="1">
    <location>
        <begin position="118"/>
        <end position="143"/>
    </location>
</feature>